<proteinExistence type="predicted"/>
<gene>
    <name evidence="1" type="ORF">IT882_06395</name>
</gene>
<dbReference type="AlphaFoldDB" id="A0A7S8MZM0"/>
<evidence type="ECO:0000313" key="1">
    <source>
        <dbReference type="EMBL" id="QPE05623.1"/>
    </source>
</evidence>
<dbReference type="RefSeq" id="WP_195693638.1">
    <property type="nucleotide sequence ID" value="NZ_CP064760.1"/>
</dbReference>
<evidence type="ECO:0000313" key="2">
    <source>
        <dbReference type="Proteomes" id="UP000594480"/>
    </source>
</evidence>
<accession>A0A7S8MZM0</accession>
<protein>
    <submittedName>
        <fullName evidence="1">Uncharacterized protein</fullName>
    </submittedName>
</protein>
<name>A0A7S8MZM0_9MICO</name>
<dbReference type="Proteomes" id="UP000594480">
    <property type="component" value="Chromosome"/>
</dbReference>
<dbReference type="EMBL" id="CP064760">
    <property type="protein sequence ID" value="QPE05623.1"/>
    <property type="molecule type" value="Genomic_DNA"/>
</dbReference>
<keyword evidence="2" id="KW-1185">Reference proteome</keyword>
<reference evidence="1 2" key="1">
    <citation type="submission" date="2020-11" db="EMBL/GenBank/DDBJ databases">
        <title>Amino acid is mineralized and recycled by bacteria in oceanic microbiome.</title>
        <authorList>
            <person name="Zheng L.Y."/>
        </authorList>
    </citation>
    <scope>NUCLEOTIDE SEQUENCE [LARGE SCALE GENOMIC DNA]</scope>
    <source>
        <strain evidence="1 2">A32-1</strain>
    </source>
</reference>
<sequence length="110" mass="11609">MIAPAERIEAARSAALDALTRATAGQSLCTLGRERLDAAKYHEGAVAALSDARRALRRGAPPPTPEDWGAGSAETRAQVSASWRAYLVGGRDALTAVYRSTLEDEQGARS</sequence>
<dbReference type="KEGG" id="msf:IT882_06395"/>
<organism evidence="1 2">
    <name type="scientific">Microbacterium schleiferi</name>
    <dbReference type="NCBI Taxonomy" id="69362"/>
    <lineage>
        <taxon>Bacteria</taxon>
        <taxon>Bacillati</taxon>
        <taxon>Actinomycetota</taxon>
        <taxon>Actinomycetes</taxon>
        <taxon>Micrococcales</taxon>
        <taxon>Microbacteriaceae</taxon>
        <taxon>Microbacterium</taxon>
    </lineage>
</organism>